<dbReference type="EMBL" id="CP002477">
    <property type="protein sequence ID" value="ADW08017.1"/>
    <property type="molecule type" value="Genomic_DNA"/>
</dbReference>
<geneLocation type="plasmid" evidence="1 2">
    <name>pSFLA02</name>
</geneLocation>
<name>A0A8D3WNG5_STRFA</name>
<keyword evidence="1" id="KW-0614">Plasmid</keyword>
<accession>A0A8D3WNG5</accession>
<evidence type="ECO:0000313" key="1">
    <source>
        <dbReference type="EMBL" id="ADW08017.1"/>
    </source>
</evidence>
<dbReference type="KEGG" id="sfa:Sfla_6725"/>
<protein>
    <submittedName>
        <fullName evidence="1">Uncharacterized protein</fullName>
    </submittedName>
</protein>
<organism evidence="1 2">
    <name type="scientific">Streptomyces pratensis (strain ATCC 33331 / IAF-45CD)</name>
    <dbReference type="NCBI Taxonomy" id="591167"/>
    <lineage>
        <taxon>Bacteria</taxon>
        <taxon>Bacillati</taxon>
        <taxon>Actinomycetota</taxon>
        <taxon>Actinomycetes</taxon>
        <taxon>Kitasatosporales</taxon>
        <taxon>Streptomycetaceae</taxon>
        <taxon>Streptomyces</taxon>
    </lineage>
</organism>
<proteinExistence type="predicted"/>
<dbReference type="Proteomes" id="UP000002066">
    <property type="component" value="Plasmid pSFLA02"/>
</dbReference>
<evidence type="ECO:0000313" key="2">
    <source>
        <dbReference type="Proteomes" id="UP000002066"/>
    </source>
</evidence>
<dbReference type="AlphaFoldDB" id="A0A8D3WNG5"/>
<reference evidence="1 2" key="1">
    <citation type="submission" date="2011-01" db="EMBL/GenBank/DDBJ databases">
        <title>Complete sequence of plasmid2 of Streptomyces flavogriseus ATCC 33331.</title>
        <authorList>
            <consortium name="US DOE Joint Genome Institute"/>
            <person name="Lucas S."/>
            <person name="Copeland A."/>
            <person name="Lapidus A."/>
            <person name="Cheng J.-F."/>
            <person name="Goodwin L."/>
            <person name="Pitluck S."/>
            <person name="Davenport K."/>
            <person name="Detter J.C."/>
            <person name="Han C."/>
            <person name="Tapia R."/>
            <person name="Land M."/>
            <person name="Hauser L."/>
            <person name="Kyrpides N."/>
            <person name="Ivanova N."/>
            <person name="Ovchinnikova G."/>
            <person name="Pagani I."/>
            <person name="Brumm P."/>
            <person name="Mead D."/>
            <person name="Woyke T."/>
        </authorList>
    </citation>
    <scope>NUCLEOTIDE SEQUENCE [LARGE SCALE GENOMIC DNA]</scope>
    <source>
        <strain evidence="2">ATCC 33331 / IAF-45CD</strain>
        <plasmid evidence="1 2">pSFLA02</plasmid>
    </source>
</reference>
<gene>
    <name evidence="1" type="ORF">Sfla_6725</name>
</gene>
<sequence>MGRAAVMTRADGEQRRRAVPISVSNFLVLLRETLPEFPGSLAAAVVTTAAAAAYRAVRITRPRRPEPTSAESFARSHR</sequence>